<dbReference type="AlphaFoldDB" id="A0A834KHQ8"/>
<sequence length="76" mass="9104">MRSVMERIREKREKTKKVERKRILCYAREHETLTLSVTKLSPSISQHFSQFPDPVWRSLYLLEDRSQAIKESGIVR</sequence>
<gene>
    <name evidence="1" type="ORF">H0235_014589</name>
</gene>
<organism evidence="1 2">
    <name type="scientific">Vespula pensylvanica</name>
    <name type="common">Western yellow jacket</name>
    <name type="synonym">Wasp</name>
    <dbReference type="NCBI Taxonomy" id="30213"/>
    <lineage>
        <taxon>Eukaryota</taxon>
        <taxon>Metazoa</taxon>
        <taxon>Ecdysozoa</taxon>
        <taxon>Arthropoda</taxon>
        <taxon>Hexapoda</taxon>
        <taxon>Insecta</taxon>
        <taxon>Pterygota</taxon>
        <taxon>Neoptera</taxon>
        <taxon>Endopterygota</taxon>
        <taxon>Hymenoptera</taxon>
        <taxon>Apocrita</taxon>
        <taxon>Aculeata</taxon>
        <taxon>Vespoidea</taxon>
        <taxon>Vespidae</taxon>
        <taxon>Vespinae</taxon>
        <taxon>Vespula</taxon>
    </lineage>
</organism>
<keyword evidence="2" id="KW-1185">Reference proteome</keyword>
<dbReference type="Proteomes" id="UP000600918">
    <property type="component" value="Unassembled WGS sequence"/>
</dbReference>
<dbReference type="EMBL" id="JACSDY010000015">
    <property type="protein sequence ID" value="KAF7406933.1"/>
    <property type="molecule type" value="Genomic_DNA"/>
</dbReference>
<evidence type="ECO:0000313" key="1">
    <source>
        <dbReference type="EMBL" id="KAF7406933.1"/>
    </source>
</evidence>
<evidence type="ECO:0000313" key="2">
    <source>
        <dbReference type="Proteomes" id="UP000600918"/>
    </source>
</evidence>
<name>A0A834KHQ8_VESPE</name>
<accession>A0A834KHQ8</accession>
<protein>
    <submittedName>
        <fullName evidence="1">Uncharacterized protein</fullName>
    </submittedName>
</protein>
<comment type="caution">
    <text evidence="1">The sequence shown here is derived from an EMBL/GenBank/DDBJ whole genome shotgun (WGS) entry which is preliminary data.</text>
</comment>
<reference evidence="1" key="1">
    <citation type="journal article" date="2020" name="G3 (Bethesda)">
        <title>High-Quality Assemblies for Three Invasive Social Wasps from the &lt;i&gt;Vespula&lt;/i&gt; Genus.</title>
        <authorList>
            <person name="Harrop T.W.R."/>
            <person name="Guhlin J."/>
            <person name="McLaughlin G.M."/>
            <person name="Permina E."/>
            <person name="Stockwell P."/>
            <person name="Gilligan J."/>
            <person name="Le Lec M.F."/>
            <person name="Gruber M.A.M."/>
            <person name="Quinn O."/>
            <person name="Lovegrove M."/>
            <person name="Duncan E.J."/>
            <person name="Remnant E.J."/>
            <person name="Van Eeckhoven J."/>
            <person name="Graham B."/>
            <person name="Knapp R.A."/>
            <person name="Langford K.W."/>
            <person name="Kronenberg Z."/>
            <person name="Press M.O."/>
            <person name="Eacker S.M."/>
            <person name="Wilson-Rankin E.E."/>
            <person name="Purcell J."/>
            <person name="Lester P.J."/>
            <person name="Dearden P.K."/>
        </authorList>
    </citation>
    <scope>NUCLEOTIDE SEQUENCE</scope>
    <source>
        <strain evidence="1">Volc-1</strain>
    </source>
</reference>
<proteinExistence type="predicted"/>